<evidence type="ECO:0000313" key="3">
    <source>
        <dbReference type="Proteomes" id="UP000250140"/>
    </source>
</evidence>
<feature type="region of interest" description="Disordered" evidence="1">
    <location>
        <begin position="233"/>
        <end position="298"/>
    </location>
</feature>
<feature type="compositionally biased region" description="Polar residues" evidence="1">
    <location>
        <begin position="269"/>
        <end position="280"/>
    </location>
</feature>
<organism evidence="2 3">
    <name type="scientific">Glonium stellatum</name>
    <dbReference type="NCBI Taxonomy" id="574774"/>
    <lineage>
        <taxon>Eukaryota</taxon>
        <taxon>Fungi</taxon>
        <taxon>Dikarya</taxon>
        <taxon>Ascomycota</taxon>
        <taxon>Pezizomycotina</taxon>
        <taxon>Dothideomycetes</taxon>
        <taxon>Pleosporomycetidae</taxon>
        <taxon>Gloniales</taxon>
        <taxon>Gloniaceae</taxon>
        <taxon>Glonium</taxon>
    </lineage>
</organism>
<reference evidence="2 3" key="1">
    <citation type="journal article" date="2016" name="Nat. Commun.">
        <title>Ectomycorrhizal ecology is imprinted in the genome of the dominant symbiotic fungus Cenococcum geophilum.</title>
        <authorList>
            <consortium name="DOE Joint Genome Institute"/>
            <person name="Peter M."/>
            <person name="Kohler A."/>
            <person name="Ohm R.A."/>
            <person name="Kuo A."/>
            <person name="Krutzmann J."/>
            <person name="Morin E."/>
            <person name="Arend M."/>
            <person name="Barry K.W."/>
            <person name="Binder M."/>
            <person name="Choi C."/>
            <person name="Clum A."/>
            <person name="Copeland A."/>
            <person name="Grisel N."/>
            <person name="Haridas S."/>
            <person name="Kipfer T."/>
            <person name="LaButti K."/>
            <person name="Lindquist E."/>
            <person name="Lipzen A."/>
            <person name="Maire R."/>
            <person name="Meier B."/>
            <person name="Mihaltcheva S."/>
            <person name="Molinier V."/>
            <person name="Murat C."/>
            <person name="Poggeler S."/>
            <person name="Quandt C.A."/>
            <person name="Sperisen C."/>
            <person name="Tritt A."/>
            <person name="Tisserant E."/>
            <person name="Crous P.W."/>
            <person name="Henrissat B."/>
            <person name="Nehls U."/>
            <person name="Egli S."/>
            <person name="Spatafora J.W."/>
            <person name="Grigoriev I.V."/>
            <person name="Martin F.M."/>
        </authorList>
    </citation>
    <scope>NUCLEOTIDE SEQUENCE [LARGE SCALE GENOMIC DNA]</scope>
    <source>
        <strain evidence="2 3">CBS 207.34</strain>
    </source>
</reference>
<proteinExistence type="predicted"/>
<evidence type="ECO:0000313" key="2">
    <source>
        <dbReference type="EMBL" id="OCL13645.1"/>
    </source>
</evidence>
<sequence>MARYERRGSKIVDLTNSSPEPSPPGPSSVPSGSAKTNVAAFTLRTTMPWPRNEQLQQYIGAHWVALSSTDRKRARDIICRGDPSFARKDTNGKTHKLDLSRLSNPNLEELYRHIYNVKHPGSQPAELTARHVPKDTPIQSLAQRTAGFPNSSRATLPVPPSELVRHVIMSSDPIQVRDLFFQLCESSPALSRAAVRCLAHHSDFAQSTLRPGHCIKAEHSIFFHKTPNFDTERLKSRRSAPGPSSYKIKRAFSKSVSPSPNGSFYRPPLTQSLSRGNRQVSGSSSTSSIIGKKRKTSPDGFACAQCGEDLNGSGCMYHPGYLIPNKSTAYRLERNNDTLD</sequence>
<dbReference type="OrthoDB" id="3798352at2759"/>
<dbReference type="AlphaFoldDB" id="A0A8E2FAL5"/>
<evidence type="ECO:0000256" key="1">
    <source>
        <dbReference type="SAM" id="MobiDB-lite"/>
    </source>
</evidence>
<feature type="compositionally biased region" description="Low complexity" evidence="1">
    <location>
        <begin position="281"/>
        <end position="290"/>
    </location>
</feature>
<dbReference type="Proteomes" id="UP000250140">
    <property type="component" value="Unassembled WGS sequence"/>
</dbReference>
<keyword evidence="3" id="KW-1185">Reference proteome</keyword>
<protein>
    <submittedName>
        <fullName evidence="2">Uncharacterized protein</fullName>
    </submittedName>
</protein>
<accession>A0A8E2FAL5</accession>
<feature type="compositionally biased region" description="Basic and acidic residues" evidence="1">
    <location>
        <begin position="1"/>
        <end position="10"/>
    </location>
</feature>
<dbReference type="EMBL" id="KV748692">
    <property type="protein sequence ID" value="OCL13645.1"/>
    <property type="molecule type" value="Genomic_DNA"/>
</dbReference>
<feature type="region of interest" description="Disordered" evidence="1">
    <location>
        <begin position="1"/>
        <end position="34"/>
    </location>
</feature>
<name>A0A8E2FAL5_9PEZI</name>
<gene>
    <name evidence="2" type="ORF">AOQ84DRAFT_385274</name>
</gene>